<dbReference type="PROSITE" id="PS50112">
    <property type="entry name" value="PAS"/>
    <property type="match status" value="3"/>
</dbReference>
<keyword evidence="15" id="KW-0843">Virulence</keyword>
<keyword evidence="14" id="KW-0157">Chromophore</keyword>
<dbReference type="FunFam" id="3.30.450.20:FF:000099">
    <property type="entry name" value="Sensory box sensor histidine kinase"/>
    <property type="match status" value="1"/>
</dbReference>
<keyword evidence="4" id="KW-0600">Photoreceptor protein</keyword>
<dbReference type="InterPro" id="IPR013655">
    <property type="entry name" value="PAS_fold_3"/>
</dbReference>
<dbReference type="OrthoDB" id="341208at2"/>
<evidence type="ECO:0000256" key="11">
    <source>
        <dbReference type="ARBA" id="ARBA00022741"/>
    </source>
</evidence>
<evidence type="ECO:0000256" key="2">
    <source>
        <dbReference type="ARBA" id="ARBA00012438"/>
    </source>
</evidence>
<feature type="domain" description="PAC" evidence="18">
    <location>
        <begin position="323"/>
        <end position="375"/>
    </location>
</feature>
<dbReference type="PROSITE" id="PS50113">
    <property type="entry name" value="PAC"/>
    <property type="match status" value="3"/>
</dbReference>
<dbReference type="GO" id="GO:0005524">
    <property type="term" value="F:ATP binding"/>
    <property type="evidence" value="ECO:0007669"/>
    <property type="project" value="UniProtKB-KW"/>
</dbReference>
<dbReference type="InterPro" id="IPR035965">
    <property type="entry name" value="PAS-like_dom_sf"/>
</dbReference>
<dbReference type="SMART" id="SM00091">
    <property type="entry name" value="PAS"/>
    <property type="match status" value="3"/>
</dbReference>
<keyword evidence="9" id="KW-0808">Transferase</keyword>
<dbReference type="Pfam" id="PF08447">
    <property type="entry name" value="PAS_3"/>
    <property type="match status" value="2"/>
</dbReference>
<dbReference type="InterPro" id="IPR000014">
    <property type="entry name" value="PAS"/>
</dbReference>
<feature type="domain" description="PAS" evidence="17">
    <location>
        <begin position="249"/>
        <end position="319"/>
    </location>
</feature>
<accession>A0A7X3MT41</accession>
<dbReference type="EMBL" id="WURB01000010">
    <property type="protein sequence ID" value="MXQ12761.1"/>
    <property type="molecule type" value="Genomic_DNA"/>
</dbReference>
<dbReference type="InterPro" id="IPR000700">
    <property type="entry name" value="PAS-assoc_C"/>
</dbReference>
<sequence length="570" mass="64128">MDALFNQATVGLAECDLSGCILRANDYFCAMLGRSREELLGRHLSDIVHPDDLPRTEALLAGLMTEDRYEVEKRYLKPDRSIVWTRSAASLIRNERGEPEKALAVCVDISGYKELELSLRESEERFRLLANSVPDLVWVSNADGQVIYTSDRWTKYTGQPADEALGEGWLRTVHPDDVEQTMKMWADVRARGAPYETEIRYLRHDGVYRWHVVRANPYRHSESGEVLAWFGCSTDIHARRLAEATLRESEQRLRATYEQAAIGIGEIDTKGRFLRVNERLCAISGYDRSELLAMSLEDITYPEDLSVEAEMFRKQMSGEIASYALEKRIIHKGGHPVWIGVSASRVDDLNGRPLYGIRVIRDISARKHAEASQELLINELNHRVKNTLATVQSIARQTLHNARTPAQAVEDLESRLLALSRAHDVLTRENWEGARLSDIVEQAIAPYLNRGKGRFQVKGPETRLTPQQALALAMALQELAVNAAKYGSLSNDEGLVSIEWYHEEAADGLHLHLTWQESGGPPVEPPTRRGFGTRLIERSLARELDAQMKIDFLPEGVVFTADIPGLGKAA</sequence>
<dbReference type="SMART" id="SM00086">
    <property type="entry name" value="PAC"/>
    <property type="match status" value="3"/>
</dbReference>
<evidence type="ECO:0000256" key="9">
    <source>
        <dbReference type="ARBA" id="ARBA00022679"/>
    </source>
</evidence>
<dbReference type="NCBIfam" id="TIGR00229">
    <property type="entry name" value="sensory_box"/>
    <property type="match status" value="3"/>
</dbReference>
<evidence type="ECO:0000256" key="8">
    <source>
        <dbReference type="ARBA" id="ARBA00022643"/>
    </source>
</evidence>
<keyword evidence="13" id="KW-0067">ATP-binding</keyword>
<comment type="caution">
    <text evidence="19">The sequence shown here is derived from an EMBL/GenBank/DDBJ whole genome shotgun (WGS) entry which is preliminary data.</text>
</comment>
<dbReference type="PANTHER" id="PTHR41523:SF7">
    <property type="entry name" value="HISTIDINE KINASE"/>
    <property type="match status" value="1"/>
</dbReference>
<proteinExistence type="predicted"/>
<evidence type="ECO:0000259" key="17">
    <source>
        <dbReference type="PROSITE" id="PS50112"/>
    </source>
</evidence>
<dbReference type="InterPro" id="IPR036890">
    <property type="entry name" value="HATPase_C_sf"/>
</dbReference>
<evidence type="ECO:0000256" key="13">
    <source>
        <dbReference type="ARBA" id="ARBA00022840"/>
    </source>
</evidence>
<dbReference type="Gene3D" id="3.30.565.10">
    <property type="entry name" value="Histidine kinase-like ATPase, C-terminal domain"/>
    <property type="match status" value="1"/>
</dbReference>
<dbReference type="SUPFAM" id="SSF55874">
    <property type="entry name" value="ATPase domain of HSP90 chaperone/DNA topoisomerase II/histidine kinase"/>
    <property type="match status" value="1"/>
</dbReference>
<reference evidence="19 20" key="1">
    <citation type="submission" date="2019-12" db="EMBL/GenBank/DDBJ databases">
        <authorList>
            <person name="Yuan C.-G."/>
        </authorList>
    </citation>
    <scope>NUCLEOTIDE SEQUENCE [LARGE SCALE GENOMIC DNA]</scope>
    <source>
        <strain evidence="19 20">KCTC 23863</strain>
    </source>
</reference>
<organism evidence="19 20">
    <name type="scientific">Microvirga makkahensis</name>
    <dbReference type="NCBI Taxonomy" id="1128670"/>
    <lineage>
        <taxon>Bacteria</taxon>
        <taxon>Pseudomonadati</taxon>
        <taxon>Pseudomonadota</taxon>
        <taxon>Alphaproteobacteria</taxon>
        <taxon>Hyphomicrobiales</taxon>
        <taxon>Methylobacteriaceae</taxon>
        <taxon>Microvirga</taxon>
    </lineage>
</organism>
<evidence type="ECO:0000256" key="4">
    <source>
        <dbReference type="ARBA" id="ARBA00022543"/>
    </source>
</evidence>
<feature type="domain" description="PAC" evidence="18">
    <location>
        <begin position="69"/>
        <end position="121"/>
    </location>
</feature>
<dbReference type="InterPro" id="IPR001610">
    <property type="entry name" value="PAC"/>
</dbReference>
<evidence type="ECO:0000256" key="7">
    <source>
        <dbReference type="ARBA" id="ARBA00022630"/>
    </source>
</evidence>
<dbReference type="Pfam" id="PF07536">
    <property type="entry name" value="HWE_HK"/>
    <property type="match status" value="1"/>
</dbReference>
<evidence type="ECO:0000256" key="6">
    <source>
        <dbReference type="ARBA" id="ARBA00022606"/>
    </source>
</evidence>
<keyword evidence="10" id="KW-0677">Repeat</keyword>
<evidence type="ECO:0000256" key="16">
    <source>
        <dbReference type="ARBA" id="ARBA00023170"/>
    </source>
</evidence>
<dbReference type="PANTHER" id="PTHR41523">
    <property type="entry name" value="TWO-COMPONENT SYSTEM SENSOR PROTEIN"/>
    <property type="match status" value="1"/>
</dbReference>
<keyword evidence="7" id="KW-0285">Flavoprotein</keyword>
<keyword evidence="5" id="KW-0597">Phosphoprotein</keyword>
<dbReference type="GO" id="GO:0009881">
    <property type="term" value="F:photoreceptor activity"/>
    <property type="evidence" value="ECO:0007669"/>
    <property type="project" value="UniProtKB-KW"/>
</dbReference>
<feature type="domain" description="PAC" evidence="18">
    <location>
        <begin position="195"/>
        <end position="248"/>
    </location>
</feature>
<dbReference type="Gene3D" id="3.30.450.20">
    <property type="entry name" value="PAS domain"/>
    <property type="match status" value="3"/>
</dbReference>
<keyword evidence="16" id="KW-0675">Receptor</keyword>
<dbReference type="Pfam" id="PF13426">
    <property type="entry name" value="PAS_9"/>
    <property type="match status" value="1"/>
</dbReference>
<keyword evidence="11" id="KW-0547">Nucleotide-binding</keyword>
<dbReference type="GO" id="GO:0004673">
    <property type="term" value="F:protein histidine kinase activity"/>
    <property type="evidence" value="ECO:0007669"/>
    <property type="project" value="UniProtKB-EC"/>
</dbReference>
<dbReference type="SUPFAM" id="SSF55785">
    <property type="entry name" value="PYP-like sensor domain (PAS domain)"/>
    <property type="match status" value="3"/>
</dbReference>
<evidence type="ECO:0000259" key="18">
    <source>
        <dbReference type="PROSITE" id="PS50113"/>
    </source>
</evidence>
<gene>
    <name evidence="19" type="ORF">GR328_15105</name>
</gene>
<keyword evidence="8" id="KW-0288">FMN</keyword>
<dbReference type="SMART" id="SM00911">
    <property type="entry name" value="HWE_HK"/>
    <property type="match status" value="1"/>
</dbReference>
<comment type="catalytic activity">
    <reaction evidence="1">
        <text>ATP + protein L-histidine = ADP + protein N-phospho-L-histidine.</text>
        <dbReference type="EC" id="2.7.13.3"/>
    </reaction>
</comment>
<keyword evidence="6" id="KW-0716">Sensory transduction</keyword>
<evidence type="ECO:0000313" key="20">
    <source>
        <dbReference type="Proteomes" id="UP000436483"/>
    </source>
</evidence>
<evidence type="ECO:0000256" key="14">
    <source>
        <dbReference type="ARBA" id="ARBA00022991"/>
    </source>
</evidence>
<dbReference type="Proteomes" id="UP000436483">
    <property type="component" value="Unassembled WGS sequence"/>
</dbReference>
<name>A0A7X3MT41_9HYPH</name>
<dbReference type="EC" id="2.7.13.3" evidence="2"/>
<keyword evidence="20" id="KW-1185">Reference proteome</keyword>
<evidence type="ECO:0000256" key="3">
    <source>
        <dbReference type="ARBA" id="ARBA00021740"/>
    </source>
</evidence>
<evidence type="ECO:0000256" key="15">
    <source>
        <dbReference type="ARBA" id="ARBA00023026"/>
    </source>
</evidence>
<dbReference type="InterPro" id="IPR011102">
    <property type="entry name" value="Sig_transdc_His_kinase_HWE"/>
</dbReference>
<dbReference type="AlphaFoldDB" id="A0A7X3MT41"/>
<evidence type="ECO:0000256" key="10">
    <source>
        <dbReference type="ARBA" id="ARBA00022737"/>
    </source>
</evidence>
<feature type="domain" description="PAS" evidence="17">
    <location>
        <begin position="122"/>
        <end position="192"/>
    </location>
</feature>
<protein>
    <recommendedName>
        <fullName evidence="3">Blue-light-activated histidine kinase</fullName>
        <ecNumber evidence="2">2.7.13.3</ecNumber>
    </recommendedName>
</protein>
<dbReference type="RefSeq" id="WP_160885349.1">
    <property type="nucleotide sequence ID" value="NZ_WURB01000010.1"/>
</dbReference>
<feature type="domain" description="PAS" evidence="17">
    <location>
        <begin position="1"/>
        <end position="67"/>
    </location>
</feature>
<evidence type="ECO:0000256" key="12">
    <source>
        <dbReference type="ARBA" id="ARBA00022777"/>
    </source>
</evidence>
<dbReference type="CDD" id="cd00130">
    <property type="entry name" value="PAS"/>
    <property type="match status" value="3"/>
</dbReference>
<reference evidence="19 20" key="2">
    <citation type="submission" date="2020-01" db="EMBL/GenBank/DDBJ databases">
        <title>Microvirga sp. nov., an arsenate reduction bacterium isolated from Tibet hotspring sediments.</title>
        <authorList>
            <person name="Xian W.-D."/>
            <person name="Li W.-J."/>
        </authorList>
    </citation>
    <scope>NUCLEOTIDE SEQUENCE [LARGE SCALE GENOMIC DNA]</scope>
    <source>
        <strain evidence="19 20">KCTC 23863</strain>
    </source>
</reference>
<evidence type="ECO:0000256" key="1">
    <source>
        <dbReference type="ARBA" id="ARBA00000085"/>
    </source>
</evidence>
<keyword evidence="12" id="KW-0418">Kinase</keyword>
<evidence type="ECO:0000256" key="5">
    <source>
        <dbReference type="ARBA" id="ARBA00022553"/>
    </source>
</evidence>
<evidence type="ECO:0000313" key="19">
    <source>
        <dbReference type="EMBL" id="MXQ12761.1"/>
    </source>
</evidence>